<dbReference type="Gene3D" id="1.10.10.60">
    <property type="entry name" value="Homeodomain-like"/>
    <property type="match status" value="1"/>
</dbReference>
<dbReference type="Pfam" id="PF00440">
    <property type="entry name" value="TetR_N"/>
    <property type="match status" value="1"/>
</dbReference>
<dbReference type="InterPro" id="IPR001647">
    <property type="entry name" value="HTH_TetR"/>
</dbReference>
<dbReference type="RefSeq" id="WP_151535998.1">
    <property type="nucleotide sequence ID" value="NZ_WBOS01000009.1"/>
</dbReference>
<dbReference type="AlphaFoldDB" id="A0A6L3V276"/>
<dbReference type="Gene3D" id="1.10.357.10">
    <property type="entry name" value="Tetracycline Repressor, domain 2"/>
    <property type="match status" value="1"/>
</dbReference>
<reference evidence="5 6" key="1">
    <citation type="journal article" date="2016" name="Antonie Van Leeuwenhoek">
        <title>Bacillus depressus sp. nov., isolated from soil of a sunflower field.</title>
        <authorList>
            <person name="Wei X."/>
            <person name="Xin D."/>
            <person name="Xin Y."/>
            <person name="Zhang H."/>
            <person name="Wang T."/>
            <person name="Zhang J."/>
        </authorList>
    </citation>
    <scope>NUCLEOTIDE SEQUENCE [LARGE SCALE GENOMIC DNA]</scope>
    <source>
        <strain evidence="5 6">BZ1</strain>
    </source>
</reference>
<evidence type="ECO:0000259" key="4">
    <source>
        <dbReference type="PROSITE" id="PS50977"/>
    </source>
</evidence>
<dbReference type="SUPFAM" id="SSF46689">
    <property type="entry name" value="Homeodomain-like"/>
    <property type="match status" value="1"/>
</dbReference>
<keyword evidence="1" id="KW-0678">Repressor</keyword>
<dbReference type="Pfam" id="PF17932">
    <property type="entry name" value="TetR_C_24"/>
    <property type="match status" value="1"/>
</dbReference>
<evidence type="ECO:0000313" key="6">
    <source>
        <dbReference type="Proteomes" id="UP000481030"/>
    </source>
</evidence>
<evidence type="ECO:0000256" key="1">
    <source>
        <dbReference type="ARBA" id="ARBA00022491"/>
    </source>
</evidence>
<dbReference type="EMBL" id="WBOS01000009">
    <property type="protein sequence ID" value="KAB2332266.1"/>
    <property type="molecule type" value="Genomic_DNA"/>
</dbReference>
<dbReference type="PROSITE" id="PS50977">
    <property type="entry name" value="HTH_TETR_2"/>
    <property type="match status" value="1"/>
</dbReference>
<dbReference type="GO" id="GO:0003677">
    <property type="term" value="F:DNA binding"/>
    <property type="evidence" value="ECO:0007669"/>
    <property type="project" value="UniProtKB-UniRule"/>
</dbReference>
<name>A0A6L3V276_9BACI</name>
<feature type="domain" description="HTH tetR-type" evidence="4">
    <location>
        <begin position="4"/>
        <end position="64"/>
    </location>
</feature>
<accession>A0A6L3V276</accession>
<keyword evidence="6" id="KW-1185">Reference proteome</keyword>
<keyword evidence="2 3" id="KW-0238">DNA-binding</keyword>
<dbReference type="InterPro" id="IPR036271">
    <property type="entry name" value="Tet_transcr_reg_TetR-rel_C_sf"/>
</dbReference>
<comment type="caution">
    <text evidence="5">The sequence shown here is derived from an EMBL/GenBank/DDBJ whole genome shotgun (WGS) entry which is preliminary data.</text>
</comment>
<protein>
    <submittedName>
        <fullName evidence="5">TetR/AcrR family transcriptional regulator</fullName>
    </submittedName>
</protein>
<dbReference type="SUPFAM" id="SSF48498">
    <property type="entry name" value="Tetracyclin repressor-like, C-terminal domain"/>
    <property type="match status" value="1"/>
</dbReference>
<evidence type="ECO:0000313" key="5">
    <source>
        <dbReference type="EMBL" id="KAB2332266.1"/>
    </source>
</evidence>
<dbReference type="InterPro" id="IPR041490">
    <property type="entry name" value="KstR2_TetR_C"/>
</dbReference>
<dbReference type="PANTHER" id="PTHR43479:SF11">
    <property type="entry name" value="ACREF_ENVCD OPERON REPRESSOR-RELATED"/>
    <property type="match status" value="1"/>
</dbReference>
<dbReference type="OrthoDB" id="9814200at2"/>
<dbReference type="Proteomes" id="UP000481030">
    <property type="component" value="Unassembled WGS sequence"/>
</dbReference>
<dbReference type="PANTHER" id="PTHR43479">
    <property type="entry name" value="ACREF/ENVCD OPERON REPRESSOR-RELATED"/>
    <property type="match status" value="1"/>
</dbReference>
<sequence>MKKLPLKERIIETALVLFEQHGYHGVTVSQIVDECGTSKGGFYHNFKSKDELLYHIHDCFISYVLDKAREAYDNFDTPVSRLCATIQSFTKVFDLYKPHITVFYQESTYLVGDYYQKIDEKRDEYRKLIVQMIKEGQTNGDFRTEVPADISTMSIIGMINWTYKWFSKEGPLSIESIALIFNDLILHSLLTEKGMKDEAVNNYLLKSQPISF</sequence>
<gene>
    <name evidence="5" type="ORF">F7731_16985</name>
</gene>
<organism evidence="5 6">
    <name type="scientific">Cytobacillus depressus</name>
    <dbReference type="NCBI Taxonomy" id="1602942"/>
    <lineage>
        <taxon>Bacteria</taxon>
        <taxon>Bacillati</taxon>
        <taxon>Bacillota</taxon>
        <taxon>Bacilli</taxon>
        <taxon>Bacillales</taxon>
        <taxon>Bacillaceae</taxon>
        <taxon>Cytobacillus</taxon>
    </lineage>
</organism>
<dbReference type="PRINTS" id="PR00455">
    <property type="entry name" value="HTHTETR"/>
</dbReference>
<evidence type="ECO:0000256" key="2">
    <source>
        <dbReference type="ARBA" id="ARBA00023125"/>
    </source>
</evidence>
<dbReference type="InterPro" id="IPR009057">
    <property type="entry name" value="Homeodomain-like_sf"/>
</dbReference>
<proteinExistence type="predicted"/>
<dbReference type="InterPro" id="IPR050624">
    <property type="entry name" value="HTH-type_Tx_Regulator"/>
</dbReference>
<feature type="DNA-binding region" description="H-T-H motif" evidence="3">
    <location>
        <begin position="27"/>
        <end position="46"/>
    </location>
</feature>
<evidence type="ECO:0000256" key="3">
    <source>
        <dbReference type="PROSITE-ProRule" id="PRU00335"/>
    </source>
</evidence>